<sequence>MIDEAKDDVSWSEWIVRTAVPQRCVFTDGSTYECDIVVGADGIYSTVRKILLGEEDPAAHLRNAGWWAVMALKPYEEARACLGSEYARDADAEASDSWQRVVSVEDILKLYQDWPPYLKDAVVKLLCGQPEQPAIYFWEHPPARTYAFGHICIVGDAAHATTPWHGSRGGMSIEDTLVLSALLGHAGTRTEALKALEIYDRVRRPRTQRIVESSSVTGTILTGKGEETELDLDKLRKKLLPRWDFILDFDNEKHRDKAIEMMTLELKT</sequence>
<evidence type="ECO:0000259" key="6">
    <source>
        <dbReference type="Pfam" id="PF01494"/>
    </source>
</evidence>
<dbReference type="InterPro" id="IPR036188">
    <property type="entry name" value="FAD/NAD-bd_sf"/>
</dbReference>
<name>A0A9P9WJX6_9PEZI</name>
<reference evidence="7" key="1">
    <citation type="submission" date="2021-03" db="EMBL/GenBank/DDBJ databases">
        <title>Revisited historic fungal species revealed as producer of novel bioactive compounds through whole genome sequencing and comparative genomics.</title>
        <authorList>
            <person name="Vignolle G.A."/>
            <person name="Hochenegger N."/>
            <person name="Mach R.L."/>
            <person name="Mach-Aigner A.R."/>
            <person name="Javad Rahimi M."/>
            <person name="Salim K.A."/>
            <person name="Chan C.M."/>
            <person name="Lim L.B.L."/>
            <person name="Cai F."/>
            <person name="Druzhinina I.S."/>
            <person name="U'Ren J.M."/>
            <person name="Derntl C."/>
        </authorList>
    </citation>
    <scope>NUCLEOTIDE SEQUENCE</scope>
    <source>
        <strain evidence="7">TUCIM 5799</strain>
    </source>
</reference>
<dbReference type="EMBL" id="JAFIMR010000019">
    <property type="protein sequence ID" value="KAI1867099.1"/>
    <property type="molecule type" value="Genomic_DNA"/>
</dbReference>
<dbReference type="InterPro" id="IPR051104">
    <property type="entry name" value="FAD_monoxygenase"/>
</dbReference>
<dbReference type="Pfam" id="PF01494">
    <property type="entry name" value="FAD_binding_3"/>
    <property type="match status" value="1"/>
</dbReference>
<evidence type="ECO:0000256" key="3">
    <source>
        <dbReference type="ARBA" id="ARBA00022630"/>
    </source>
</evidence>
<keyword evidence="5" id="KW-0560">Oxidoreductase</keyword>
<dbReference type="PRINTS" id="PR00420">
    <property type="entry name" value="RNGMNOXGNASE"/>
</dbReference>
<protein>
    <recommendedName>
        <fullName evidence="6">FAD-binding domain-containing protein</fullName>
    </recommendedName>
</protein>
<dbReference type="SUPFAM" id="SSF51905">
    <property type="entry name" value="FAD/NAD(P)-binding domain"/>
    <property type="match status" value="1"/>
</dbReference>
<proteinExistence type="inferred from homology"/>
<gene>
    <name evidence="7" type="ORF">JX265_007675</name>
</gene>
<evidence type="ECO:0000256" key="4">
    <source>
        <dbReference type="ARBA" id="ARBA00022827"/>
    </source>
</evidence>
<evidence type="ECO:0000256" key="5">
    <source>
        <dbReference type="ARBA" id="ARBA00023002"/>
    </source>
</evidence>
<evidence type="ECO:0000256" key="1">
    <source>
        <dbReference type="ARBA" id="ARBA00005179"/>
    </source>
</evidence>
<dbReference type="GO" id="GO:0071949">
    <property type="term" value="F:FAD binding"/>
    <property type="evidence" value="ECO:0007669"/>
    <property type="project" value="InterPro"/>
</dbReference>
<dbReference type="Proteomes" id="UP000829685">
    <property type="component" value="Unassembled WGS sequence"/>
</dbReference>
<comment type="pathway">
    <text evidence="1">Secondary metabolite biosynthesis.</text>
</comment>
<accession>A0A9P9WJX6</accession>
<dbReference type="PANTHER" id="PTHR46720">
    <property type="entry name" value="HYDROXYLASE, PUTATIVE (AFU_ORTHOLOGUE AFUA_3G01460)-RELATED"/>
    <property type="match status" value="1"/>
</dbReference>
<organism evidence="7 8">
    <name type="scientific">Neoarthrinium moseri</name>
    <dbReference type="NCBI Taxonomy" id="1658444"/>
    <lineage>
        <taxon>Eukaryota</taxon>
        <taxon>Fungi</taxon>
        <taxon>Dikarya</taxon>
        <taxon>Ascomycota</taxon>
        <taxon>Pezizomycotina</taxon>
        <taxon>Sordariomycetes</taxon>
        <taxon>Xylariomycetidae</taxon>
        <taxon>Amphisphaeriales</taxon>
        <taxon>Apiosporaceae</taxon>
        <taxon>Neoarthrinium</taxon>
    </lineage>
</organism>
<dbReference type="InterPro" id="IPR002938">
    <property type="entry name" value="FAD-bd"/>
</dbReference>
<keyword evidence="3" id="KW-0285">Flavoprotein</keyword>
<keyword evidence="8" id="KW-1185">Reference proteome</keyword>
<comment type="similarity">
    <text evidence="2">Belongs to the paxM FAD-dependent monooxygenase family.</text>
</comment>
<evidence type="ECO:0000313" key="7">
    <source>
        <dbReference type="EMBL" id="KAI1867099.1"/>
    </source>
</evidence>
<dbReference type="GO" id="GO:0044550">
    <property type="term" value="P:secondary metabolite biosynthetic process"/>
    <property type="evidence" value="ECO:0007669"/>
    <property type="project" value="TreeGrafter"/>
</dbReference>
<dbReference type="GO" id="GO:0016491">
    <property type="term" value="F:oxidoreductase activity"/>
    <property type="evidence" value="ECO:0007669"/>
    <property type="project" value="UniProtKB-KW"/>
</dbReference>
<evidence type="ECO:0000313" key="8">
    <source>
        <dbReference type="Proteomes" id="UP000829685"/>
    </source>
</evidence>
<dbReference type="Gene3D" id="3.50.50.60">
    <property type="entry name" value="FAD/NAD(P)-binding domain"/>
    <property type="match status" value="1"/>
</dbReference>
<comment type="caution">
    <text evidence="7">The sequence shown here is derived from an EMBL/GenBank/DDBJ whole genome shotgun (WGS) entry which is preliminary data.</text>
</comment>
<dbReference type="PANTHER" id="PTHR46720:SF3">
    <property type="entry name" value="FAD-BINDING DOMAIN-CONTAINING PROTEIN-RELATED"/>
    <property type="match status" value="1"/>
</dbReference>
<dbReference type="AlphaFoldDB" id="A0A9P9WJX6"/>
<keyword evidence="4" id="KW-0274">FAD</keyword>
<evidence type="ECO:0000256" key="2">
    <source>
        <dbReference type="ARBA" id="ARBA00007992"/>
    </source>
</evidence>
<feature type="domain" description="FAD-binding" evidence="6">
    <location>
        <begin position="137"/>
        <end position="213"/>
    </location>
</feature>